<dbReference type="OrthoDB" id="47017at2759"/>
<dbReference type="KEGG" id="fcy:FRACYDRAFT_238932"/>
<dbReference type="GO" id="GO:0016747">
    <property type="term" value="F:acyltransferase activity, transferring groups other than amino-acyl groups"/>
    <property type="evidence" value="ECO:0007669"/>
    <property type="project" value="InterPro"/>
</dbReference>
<evidence type="ECO:0000259" key="1">
    <source>
        <dbReference type="PROSITE" id="PS51186"/>
    </source>
</evidence>
<dbReference type="PANTHER" id="PTHR43617">
    <property type="entry name" value="L-AMINO ACID N-ACETYLTRANSFERASE"/>
    <property type="match status" value="1"/>
</dbReference>
<gene>
    <name evidence="2" type="ORF">FRACYDRAFT_238932</name>
</gene>
<keyword evidence="3" id="KW-1185">Reference proteome</keyword>
<reference evidence="2 3" key="1">
    <citation type="submission" date="2016-09" db="EMBL/GenBank/DDBJ databases">
        <title>Extensive genetic diversity and differential bi-allelic expression allows diatom success in the polar Southern Ocean.</title>
        <authorList>
            <consortium name="DOE Joint Genome Institute"/>
            <person name="Mock T."/>
            <person name="Otillar R.P."/>
            <person name="Strauss J."/>
            <person name="Dupont C."/>
            <person name="Frickenhaus S."/>
            <person name="Maumus F."/>
            <person name="Mcmullan M."/>
            <person name="Sanges R."/>
            <person name="Schmutz J."/>
            <person name="Toseland A."/>
            <person name="Valas R."/>
            <person name="Veluchamy A."/>
            <person name="Ward B.J."/>
            <person name="Allen A."/>
            <person name="Barry K."/>
            <person name="Falciatore A."/>
            <person name="Ferrante M."/>
            <person name="Fortunato A.E."/>
            <person name="Gloeckner G."/>
            <person name="Gruber A."/>
            <person name="Hipkin R."/>
            <person name="Janech M."/>
            <person name="Kroth P."/>
            <person name="Leese F."/>
            <person name="Lindquist E."/>
            <person name="Lyon B.R."/>
            <person name="Martin J."/>
            <person name="Mayer C."/>
            <person name="Parker M."/>
            <person name="Quesneville H."/>
            <person name="Raymond J."/>
            <person name="Uhlig C."/>
            <person name="Valentin K.U."/>
            <person name="Worden A.Z."/>
            <person name="Armbrust E.V."/>
            <person name="Bowler C."/>
            <person name="Green B."/>
            <person name="Moulton V."/>
            <person name="Van Oosterhout C."/>
            <person name="Grigoriev I."/>
        </authorList>
    </citation>
    <scope>NUCLEOTIDE SEQUENCE [LARGE SCALE GENOMIC DNA]</scope>
    <source>
        <strain evidence="2 3">CCMP1102</strain>
    </source>
</reference>
<dbReference type="InterPro" id="IPR000182">
    <property type="entry name" value="GNAT_dom"/>
</dbReference>
<organism evidence="2 3">
    <name type="scientific">Fragilariopsis cylindrus CCMP1102</name>
    <dbReference type="NCBI Taxonomy" id="635003"/>
    <lineage>
        <taxon>Eukaryota</taxon>
        <taxon>Sar</taxon>
        <taxon>Stramenopiles</taxon>
        <taxon>Ochrophyta</taxon>
        <taxon>Bacillariophyta</taxon>
        <taxon>Bacillariophyceae</taxon>
        <taxon>Bacillariophycidae</taxon>
        <taxon>Bacillariales</taxon>
        <taxon>Bacillariaceae</taxon>
        <taxon>Fragilariopsis</taxon>
    </lineage>
</organism>
<protein>
    <recommendedName>
        <fullName evidence="1">N-acetyltransferase domain-containing protein</fullName>
    </recommendedName>
</protein>
<proteinExistence type="predicted"/>
<accession>A0A1E7FDT2</accession>
<dbReference type="InParanoid" id="A0A1E7FDT2"/>
<dbReference type="InterPro" id="IPR016181">
    <property type="entry name" value="Acyl_CoA_acyltransferase"/>
</dbReference>
<feature type="domain" description="N-acetyltransferase" evidence="1">
    <location>
        <begin position="227"/>
        <end position="310"/>
    </location>
</feature>
<dbReference type="Proteomes" id="UP000095751">
    <property type="component" value="Unassembled WGS sequence"/>
</dbReference>
<dbReference type="Pfam" id="PF00583">
    <property type="entry name" value="Acetyltransf_1"/>
    <property type="match status" value="1"/>
</dbReference>
<name>A0A1E7FDT2_9STRA</name>
<dbReference type="EMBL" id="KV784358">
    <property type="protein sequence ID" value="OEU16338.1"/>
    <property type="molecule type" value="Genomic_DNA"/>
</dbReference>
<sequence>MAVIAPSWEGDTGIMTRTRVGTDTIGINTNQQQLAKLNLRIRSTVESDIKEIATMLTHALLEEEEQDKTKENKKKNRKVSPFNFKFKSTVSGVTSLLQSRMDATQTGKKIVTEGQHSSSSLESPLTEAEQLRMLWSNDQFRTSIEKAASLSNEPHIWKNHNFMCAPQNFDWLYHKMITAENTITGEIIGFCEIAMLSKPVQDDDDDGTTTTITTMDGLTIQDVEDECSIRDVDTVPTIINFITSPEYRRRGVGSSVVNSALKYVQKTSPGSGTMALYVEEENINAINMYKRFGFTIQQEVESNQQLYMTR</sequence>
<evidence type="ECO:0000313" key="3">
    <source>
        <dbReference type="Proteomes" id="UP000095751"/>
    </source>
</evidence>
<dbReference type="SUPFAM" id="SSF55729">
    <property type="entry name" value="Acyl-CoA N-acyltransferases (Nat)"/>
    <property type="match status" value="1"/>
</dbReference>
<dbReference type="Gene3D" id="3.40.630.30">
    <property type="match status" value="1"/>
</dbReference>
<dbReference type="AlphaFoldDB" id="A0A1E7FDT2"/>
<dbReference type="InterPro" id="IPR050276">
    <property type="entry name" value="MshD_Acetyltransferase"/>
</dbReference>
<dbReference type="CDD" id="cd04301">
    <property type="entry name" value="NAT_SF"/>
    <property type="match status" value="1"/>
</dbReference>
<evidence type="ECO:0000313" key="2">
    <source>
        <dbReference type="EMBL" id="OEU16338.1"/>
    </source>
</evidence>
<dbReference type="PROSITE" id="PS51186">
    <property type="entry name" value="GNAT"/>
    <property type="match status" value="1"/>
</dbReference>